<feature type="transmembrane region" description="Helical" evidence="7">
    <location>
        <begin position="402"/>
        <end position="425"/>
    </location>
</feature>
<evidence type="ECO:0000256" key="5">
    <source>
        <dbReference type="ARBA" id="ARBA00023136"/>
    </source>
</evidence>
<dbReference type="OrthoDB" id="98656at2"/>
<proteinExistence type="inferred from homology"/>
<feature type="domain" description="ABC3 transporter permease C-terminal" evidence="8">
    <location>
        <begin position="311"/>
        <end position="430"/>
    </location>
</feature>
<feature type="domain" description="MacB-like periplasmic core" evidence="9">
    <location>
        <begin position="457"/>
        <end position="650"/>
    </location>
</feature>
<dbReference type="Proteomes" id="UP000269669">
    <property type="component" value="Unassembled WGS sequence"/>
</dbReference>
<keyword evidence="3 7" id="KW-0812">Transmembrane</keyword>
<keyword evidence="5 7" id="KW-0472">Membrane</keyword>
<feature type="transmembrane region" description="Helical" evidence="7">
    <location>
        <begin position="763"/>
        <end position="787"/>
    </location>
</feature>
<accession>A0A3R9NTE4</accession>
<feature type="domain" description="MacB-like periplasmic core" evidence="9">
    <location>
        <begin position="22"/>
        <end position="259"/>
    </location>
</feature>
<dbReference type="AlphaFoldDB" id="A0A3R9NTE4"/>
<evidence type="ECO:0000256" key="7">
    <source>
        <dbReference type="SAM" id="Phobius"/>
    </source>
</evidence>
<protein>
    <submittedName>
        <fullName evidence="10">Putative permease</fullName>
    </submittedName>
</protein>
<dbReference type="Pfam" id="PF02687">
    <property type="entry name" value="FtsX"/>
    <property type="match status" value="2"/>
</dbReference>
<name>A0A3R9NTE4_9BACT</name>
<keyword evidence="4 7" id="KW-1133">Transmembrane helix</keyword>
<dbReference type="InterPro" id="IPR025857">
    <property type="entry name" value="MacB_PCD"/>
</dbReference>
<dbReference type="PANTHER" id="PTHR30572:SF4">
    <property type="entry name" value="ABC TRANSPORTER PERMEASE YTRF"/>
    <property type="match status" value="1"/>
</dbReference>
<comment type="subcellular location">
    <subcellularLocation>
        <location evidence="1">Cell membrane</location>
        <topology evidence="1">Multi-pass membrane protein</topology>
    </subcellularLocation>
</comment>
<feature type="transmembrane region" description="Helical" evidence="7">
    <location>
        <begin position="21"/>
        <end position="47"/>
    </location>
</feature>
<evidence type="ECO:0000256" key="3">
    <source>
        <dbReference type="ARBA" id="ARBA00022692"/>
    </source>
</evidence>
<evidence type="ECO:0000256" key="1">
    <source>
        <dbReference type="ARBA" id="ARBA00004651"/>
    </source>
</evidence>
<dbReference type="NCBIfam" id="TIGR03434">
    <property type="entry name" value="ADOP"/>
    <property type="match status" value="1"/>
</dbReference>
<feature type="domain" description="ABC3 transporter permease C-terminal" evidence="8">
    <location>
        <begin position="722"/>
        <end position="835"/>
    </location>
</feature>
<evidence type="ECO:0000259" key="8">
    <source>
        <dbReference type="Pfam" id="PF02687"/>
    </source>
</evidence>
<sequence>MTTLIQDVRYALRQLRKTPAFTVTVLLTLALGIGANAAIFTLVHAVLLKSLPVADPATLVRVGDKNDCCVFSGTTDSGDYSLFSMDVYERMKQGAPEFEELAAIQAGFGYRPVTVRRDADGAMAQSVMGEYVSGNYFRTFGLQPQKGRLFTDTDDVKGAPMTAVMSYRTWQRDFAGDASVVGSTFWVNTKPVTVVGIAPQGFYGDRLMTTPPDFYLPIETMPALMNVRYVHNPEEDWIYIVGRVKPGVGLAPLQDKLSAVLREAFATTENFSGSKGKEALNRAHVTLTPGGEGIQRMQEDYGAHLRLLTWIAGLVLLVACANIANLLLVRGMARKMEMSLRTALGAARSRIVRQLLTESVLLAAMGGLLGLAVAYGGTRMLLGLAFPGEGNVPIGASPSGVVVWFAIGLSLLTGIVFGVAPAWIASRAEPADALRSSVRTTSAGSSRLQKGLVVLQAALSFVLLVGAGLFAQSLNKLENTDMKLDARNRYIVHINPQAAGYSQTQLEALYRTMEERFHALPGVVKVGISSYTPMEDNNNGLGWQVQGQPNLTLVASFVKANADYFDSVGTRVVMGRGIGVQDTSTAPPVAVVNQTFVKKFFGSRNPLGSRIGSSDSPGNFEIVGVVEDTIYQSVRWKNHLMVFVPMMQRPVNTREPIEDDLNLYAGAIVVETDRPMSEMETLARRTLAGINPNLTIVKFQTFEQQIADQFNEERMLSRLTMLFGGLALLLATIGIYGVTAYTVVRRTSEIGIRMALGADRAGVIAMIMRGAVAQAGVGLVIGIPAVLLGVRYVRAQLYEVTRANPTVMILAMVTLAVATGIAGMIPARRAASTDPVQALRTE</sequence>
<feature type="transmembrane region" description="Helical" evidence="7">
    <location>
        <begin position="807"/>
        <end position="825"/>
    </location>
</feature>
<dbReference type="InterPro" id="IPR017800">
    <property type="entry name" value="ADOP"/>
</dbReference>
<dbReference type="EMBL" id="RSDW01000001">
    <property type="protein sequence ID" value="RSL16342.1"/>
    <property type="molecule type" value="Genomic_DNA"/>
</dbReference>
<dbReference type="PANTHER" id="PTHR30572">
    <property type="entry name" value="MEMBRANE COMPONENT OF TRANSPORTER-RELATED"/>
    <property type="match status" value="1"/>
</dbReference>
<evidence type="ECO:0000256" key="2">
    <source>
        <dbReference type="ARBA" id="ARBA00022475"/>
    </source>
</evidence>
<evidence type="ECO:0000256" key="4">
    <source>
        <dbReference type="ARBA" id="ARBA00022989"/>
    </source>
</evidence>
<reference evidence="10 11" key="1">
    <citation type="submission" date="2018-12" db="EMBL/GenBank/DDBJ databases">
        <title>Sequencing of bacterial isolates from soil warming experiment in Harvard Forest, Massachusetts, USA.</title>
        <authorList>
            <person name="Deangelis K."/>
        </authorList>
    </citation>
    <scope>NUCLEOTIDE SEQUENCE [LARGE SCALE GENOMIC DNA]</scope>
    <source>
        <strain evidence="10 11">EB153</strain>
    </source>
</reference>
<dbReference type="GO" id="GO:0005886">
    <property type="term" value="C:plasma membrane"/>
    <property type="evidence" value="ECO:0007669"/>
    <property type="project" value="UniProtKB-SubCell"/>
</dbReference>
<evidence type="ECO:0000313" key="11">
    <source>
        <dbReference type="Proteomes" id="UP000269669"/>
    </source>
</evidence>
<dbReference type="Pfam" id="PF12704">
    <property type="entry name" value="MacB_PCD"/>
    <property type="match status" value="2"/>
</dbReference>
<evidence type="ECO:0000256" key="6">
    <source>
        <dbReference type="ARBA" id="ARBA00038076"/>
    </source>
</evidence>
<dbReference type="RefSeq" id="WP_125484963.1">
    <property type="nucleotide sequence ID" value="NZ_RSDW01000001.1"/>
</dbReference>
<feature type="transmembrane region" description="Helical" evidence="7">
    <location>
        <begin position="307"/>
        <end position="329"/>
    </location>
</feature>
<keyword evidence="11" id="KW-1185">Reference proteome</keyword>
<evidence type="ECO:0000259" key="9">
    <source>
        <dbReference type="Pfam" id="PF12704"/>
    </source>
</evidence>
<evidence type="ECO:0000313" key="10">
    <source>
        <dbReference type="EMBL" id="RSL16342.1"/>
    </source>
</evidence>
<organism evidence="10 11">
    <name type="scientific">Edaphobacter aggregans</name>
    <dbReference type="NCBI Taxonomy" id="570835"/>
    <lineage>
        <taxon>Bacteria</taxon>
        <taxon>Pseudomonadati</taxon>
        <taxon>Acidobacteriota</taxon>
        <taxon>Terriglobia</taxon>
        <taxon>Terriglobales</taxon>
        <taxon>Acidobacteriaceae</taxon>
        <taxon>Edaphobacter</taxon>
    </lineage>
</organism>
<dbReference type="InterPro" id="IPR003838">
    <property type="entry name" value="ABC3_permease_C"/>
</dbReference>
<feature type="transmembrane region" description="Helical" evidence="7">
    <location>
        <begin position="452"/>
        <end position="471"/>
    </location>
</feature>
<dbReference type="GO" id="GO:0022857">
    <property type="term" value="F:transmembrane transporter activity"/>
    <property type="evidence" value="ECO:0007669"/>
    <property type="project" value="TreeGrafter"/>
</dbReference>
<keyword evidence="2" id="KW-1003">Cell membrane</keyword>
<comment type="similarity">
    <text evidence="6">Belongs to the ABC-4 integral membrane protein family.</text>
</comment>
<feature type="transmembrane region" description="Helical" evidence="7">
    <location>
        <begin position="360"/>
        <end position="382"/>
    </location>
</feature>
<gene>
    <name evidence="10" type="ORF">EDE15_1854</name>
</gene>
<feature type="transmembrane region" description="Helical" evidence="7">
    <location>
        <begin position="719"/>
        <end position="743"/>
    </location>
</feature>
<dbReference type="InterPro" id="IPR050250">
    <property type="entry name" value="Macrolide_Exporter_MacB"/>
</dbReference>
<comment type="caution">
    <text evidence="10">The sequence shown here is derived from an EMBL/GenBank/DDBJ whole genome shotgun (WGS) entry which is preliminary data.</text>
</comment>